<evidence type="ECO:0000256" key="2">
    <source>
        <dbReference type="SAM" id="SignalP"/>
    </source>
</evidence>
<dbReference type="STRING" id="571438.SAMN05192586_10126"/>
<feature type="signal peptide" evidence="2">
    <location>
        <begin position="1"/>
        <end position="21"/>
    </location>
</feature>
<dbReference type="Proteomes" id="UP000199355">
    <property type="component" value="Unassembled WGS sequence"/>
</dbReference>
<name>A0A1G7HTP5_9BACT</name>
<reference evidence="4" key="1">
    <citation type="submission" date="2016-10" db="EMBL/GenBank/DDBJ databases">
        <authorList>
            <person name="Varghese N."/>
            <person name="Submissions S."/>
        </authorList>
    </citation>
    <scope>NUCLEOTIDE SEQUENCE [LARGE SCALE GENOMIC DNA]</scope>
    <source>
        <strain evidence="4">KHC7</strain>
    </source>
</reference>
<protein>
    <submittedName>
        <fullName evidence="3">Uncharacterized protein</fullName>
    </submittedName>
</protein>
<keyword evidence="4" id="KW-1185">Reference proteome</keyword>
<evidence type="ECO:0000313" key="4">
    <source>
        <dbReference type="Proteomes" id="UP000199355"/>
    </source>
</evidence>
<proteinExistence type="predicted"/>
<dbReference type="AlphaFoldDB" id="A0A1G7HTP5"/>
<dbReference type="EMBL" id="FNBX01000001">
    <property type="protein sequence ID" value="SDF03708.1"/>
    <property type="molecule type" value="Genomic_DNA"/>
</dbReference>
<organism evidence="3 4">
    <name type="scientific">Desulfovibrio legallii</name>
    <dbReference type="NCBI Taxonomy" id="571438"/>
    <lineage>
        <taxon>Bacteria</taxon>
        <taxon>Pseudomonadati</taxon>
        <taxon>Thermodesulfobacteriota</taxon>
        <taxon>Desulfovibrionia</taxon>
        <taxon>Desulfovibrionales</taxon>
        <taxon>Desulfovibrionaceae</taxon>
        <taxon>Desulfovibrio</taxon>
    </lineage>
</organism>
<evidence type="ECO:0000313" key="3">
    <source>
        <dbReference type="EMBL" id="SDF03708.1"/>
    </source>
</evidence>
<sequence length="246" mass="25368">MRRFFAILSLALWACCGPASATATPAQTLAAPDTADQGMAAPDATAQDTAVQGTAAPTAEPAAAPPKAAAQAPATPSEAPGKNPPETAPVNGQDGWVIMPAGARSTYMGIHGGTMPVSLLVYGDGSSLVTFVGRTGNDFLEILRRTDLPVPSLLNATSRYGRAPLPTANGSVLMAGSPASSIPVLNLPGGSLLDTALSSGLLQPFGLSDKPLAIEGQVTRPPHLTPVRQYRLLFRPQYLQPRRAPR</sequence>
<gene>
    <name evidence="3" type="ORF">SAMN05192586_10126</name>
</gene>
<keyword evidence="2" id="KW-0732">Signal</keyword>
<feature type="region of interest" description="Disordered" evidence="1">
    <location>
        <begin position="36"/>
        <end position="93"/>
    </location>
</feature>
<feature type="chain" id="PRO_5011769782" evidence="2">
    <location>
        <begin position="22"/>
        <end position="246"/>
    </location>
</feature>
<evidence type="ECO:0000256" key="1">
    <source>
        <dbReference type="SAM" id="MobiDB-lite"/>
    </source>
</evidence>
<feature type="compositionally biased region" description="Low complexity" evidence="1">
    <location>
        <begin position="54"/>
        <end position="80"/>
    </location>
</feature>
<accession>A0A1G7HTP5</accession>